<dbReference type="NCBIfam" id="TIGR02532">
    <property type="entry name" value="IV_pilin_GFxxxE"/>
    <property type="match status" value="1"/>
</dbReference>
<dbReference type="Proteomes" id="UP000537141">
    <property type="component" value="Unassembled WGS sequence"/>
</dbReference>
<organism evidence="2 3">
    <name type="scientific">Thalassotalea piscium</name>
    <dbReference type="NCBI Taxonomy" id="1230533"/>
    <lineage>
        <taxon>Bacteria</taxon>
        <taxon>Pseudomonadati</taxon>
        <taxon>Pseudomonadota</taxon>
        <taxon>Gammaproteobacteria</taxon>
        <taxon>Alteromonadales</taxon>
        <taxon>Colwelliaceae</taxon>
        <taxon>Thalassotalea</taxon>
    </lineage>
</organism>
<protein>
    <submittedName>
        <fullName evidence="2">Prepilin-type N-terminal cleavage/methylation domain-containing protein</fullName>
    </submittedName>
</protein>
<sequence length="149" mass="16882">MTNHIPNSPSMYKGFTLIEVLVATVILIISISAITLIYRGAYLSSDKANNHIVIKTALPSILANIKLEIRGKSNGNETELSGKGKSWETEYSWQAQLEEFKAAPTRLDVDTGQFVTPPKKYKLWQVTLFLKTNKMQKQYQYKELGWNNA</sequence>
<name>A0A7X0NGA8_9GAMM</name>
<keyword evidence="3" id="KW-1185">Reference proteome</keyword>
<gene>
    <name evidence="2" type="ORF">HNQ55_001266</name>
</gene>
<evidence type="ECO:0000256" key="1">
    <source>
        <dbReference type="SAM" id="Phobius"/>
    </source>
</evidence>
<feature type="transmembrane region" description="Helical" evidence="1">
    <location>
        <begin position="20"/>
        <end position="38"/>
    </location>
</feature>
<dbReference type="Pfam" id="PF07963">
    <property type="entry name" value="N_methyl"/>
    <property type="match status" value="1"/>
</dbReference>
<dbReference type="InterPro" id="IPR012902">
    <property type="entry name" value="N_methyl_site"/>
</dbReference>
<keyword evidence="1" id="KW-1133">Transmembrane helix</keyword>
<dbReference type="EMBL" id="JACHHU010000007">
    <property type="protein sequence ID" value="MBB6542766.1"/>
    <property type="molecule type" value="Genomic_DNA"/>
</dbReference>
<keyword evidence="1" id="KW-0472">Membrane</keyword>
<dbReference type="RefSeq" id="WP_184423577.1">
    <property type="nucleotide sequence ID" value="NZ_AP027362.1"/>
</dbReference>
<dbReference type="PROSITE" id="PS00409">
    <property type="entry name" value="PROKAR_NTER_METHYL"/>
    <property type="match status" value="1"/>
</dbReference>
<comment type="caution">
    <text evidence="2">The sequence shown here is derived from an EMBL/GenBank/DDBJ whole genome shotgun (WGS) entry which is preliminary data.</text>
</comment>
<evidence type="ECO:0000313" key="3">
    <source>
        <dbReference type="Proteomes" id="UP000537141"/>
    </source>
</evidence>
<dbReference type="AlphaFoldDB" id="A0A7X0NGA8"/>
<accession>A0A7X0NGA8</accession>
<proteinExistence type="predicted"/>
<evidence type="ECO:0000313" key="2">
    <source>
        <dbReference type="EMBL" id="MBB6542766.1"/>
    </source>
</evidence>
<reference evidence="2 3" key="1">
    <citation type="submission" date="2020-08" db="EMBL/GenBank/DDBJ databases">
        <title>Genomic Encyclopedia of Type Strains, Phase IV (KMG-IV): sequencing the most valuable type-strain genomes for metagenomic binning, comparative biology and taxonomic classification.</title>
        <authorList>
            <person name="Goeker M."/>
        </authorList>
    </citation>
    <scope>NUCLEOTIDE SEQUENCE [LARGE SCALE GENOMIC DNA]</scope>
    <source>
        <strain evidence="2 3">DSM 26287</strain>
    </source>
</reference>
<keyword evidence="1" id="KW-0812">Transmembrane</keyword>